<organism evidence="1 2">
    <name type="scientific">Habropoda laboriosa</name>
    <dbReference type="NCBI Taxonomy" id="597456"/>
    <lineage>
        <taxon>Eukaryota</taxon>
        <taxon>Metazoa</taxon>
        <taxon>Ecdysozoa</taxon>
        <taxon>Arthropoda</taxon>
        <taxon>Hexapoda</taxon>
        <taxon>Insecta</taxon>
        <taxon>Pterygota</taxon>
        <taxon>Neoptera</taxon>
        <taxon>Endopterygota</taxon>
        <taxon>Hymenoptera</taxon>
        <taxon>Apocrita</taxon>
        <taxon>Aculeata</taxon>
        <taxon>Apoidea</taxon>
        <taxon>Anthophila</taxon>
        <taxon>Apidae</taxon>
        <taxon>Habropoda</taxon>
    </lineage>
</organism>
<gene>
    <name evidence="1" type="ORF">WH47_12746</name>
</gene>
<dbReference type="Proteomes" id="UP000053825">
    <property type="component" value="Unassembled WGS sequence"/>
</dbReference>
<protein>
    <submittedName>
        <fullName evidence="1">Uncharacterized protein</fullName>
    </submittedName>
</protein>
<evidence type="ECO:0000313" key="2">
    <source>
        <dbReference type="Proteomes" id="UP000053825"/>
    </source>
</evidence>
<evidence type="ECO:0000313" key="1">
    <source>
        <dbReference type="EMBL" id="KOC65947.1"/>
    </source>
</evidence>
<name>A0A0L7R4Z1_9HYME</name>
<proteinExistence type="predicted"/>
<accession>A0A0L7R4Z1</accession>
<sequence length="83" mass="9381">MLEIVEIDHGQTCGEQFHETVPEQFPRHVRISDVSGLVSGHGTTRDSEQVFDDARLRSAMQKDQQIDKIQELGDVCETIEKEG</sequence>
<keyword evidence="2" id="KW-1185">Reference proteome</keyword>
<reference evidence="1 2" key="1">
    <citation type="submission" date="2015-07" db="EMBL/GenBank/DDBJ databases">
        <title>The genome of Habropoda laboriosa.</title>
        <authorList>
            <person name="Pan H."/>
            <person name="Kapheim K."/>
        </authorList>
    </citation>
    <scope>NUCLEOTIDE SEQUENCE [LARGE SCALE GENOMIC DNA]</scope>
    <source>
        <strain evidence="1">0110345459</strain>
    </source>
</reference>
<dbReference type="AlphaFoldDB" id="A0A0L7R4Z1"/>
<dbReference type="EMBL" id="KQ414654">
    <property type="protein sequence ID" value="KOC65947.1"/>
    <property type="molecule type" value="Genomic_DNA"/>
</dbReference>